<evidence type="ECO:0000313" key="6">
    <source>
        <dbReference type="Proteomes" id="UP000029629"/>
    </source>
</evidence>
<dbReference type="InterPro" id="IPR052359">
    <property type="entry name" value="HTH-type_reg/antitoxin"/>
</dbReference>
<protein>
    <submittedName>
        <fullName evidence="5">DNA-binding protein</fullName>
    </submittedName>
</protein>
<keyword evidence="2 5" id="KW-0238">DNA-binding</keyword>
<evidence type="ECO:0000256" key="1">
    <source>
        <dbReference type="ARBA" id="ARBA00023015"/>
    </source>
</evidence>
<keyword evidence="6" id="KW-1185">Reference proteome</keyword>
<dbReference type="GO" id="GO:0003677">
    <property type="term" value="F:DNA binding"/>
    <property type="evidence" value="ECO:0007669"/>
    <property type="project" value="UniProtKB-KW"/>
</dbReference>
<dbReference type="InterPro" id="IPR032758">
    <property type="entry name" value="MqsA/HigA-2"/>
</dbReference>
<dbReference type="PROSITE" id="PS50943">
    <property type="entry name" value="HTH_CROC1"/>
    <property type="match status" value="1"/>
</dbReference>
<dbReference type="AlphaFoldDB" id="A0A096B4Y9"/>
<dbReference type="Gene3D" id="1.10.260.40">
    <property type="entry name" value="lambda repressor-like DNA-binding domains"/>
    <property type="match status" value="1"/>
</dbReference>
<dbReference type="eggNOG" id="COG2944">
    <property type="taxonomic scope" value="Bacteria"/>
</dbReference>
<dbReference type="InterPro" id="IPR001387">
    <property type="entry name" value="Cro/C1-type_HTH"/>
</dbReference>
<evidence type="ECO:0000259" key="4">
    <source>
        <dbReference type="PROSITE" id="PS50943"/>
    </source>
</evidence>
<dbReference type="PANTHER" id="PTHR36511:SF4">
    <property type="entry name" value="ANTITOXIN MQSA"/>
    <property type="match status" value="1"/>
</dbReference>
<feature type="domain" description="HTH cro/C1-type" evidence="4">
    <location>
        <begin position="54"/>
        <end position="107"/>
    </location>
</feature>
<keyword evidence="3" id="KW-0804">Transcription</keyword>
<dbReference type="CDD" id="cd00093">
    <property type="entry name" value="HTH_XRE"/>
    <property type="match status" value="1"/>
</dbReference>
<dbReference type="EMBL" id="JRNI01000053">
    <property type="protein sequence ID" value="KGF28309.1"/>
    <property type="molecule type" value="Genomic_DNA"/>
</dbReference>
<dbReference type="SUPFAM" id="SSF47413">
    <property type="entry name" value="lambda repressor-like DNA-binding domains"/>
    <property type="match status" value="1"/>
</dbReference>
<accession>A0A096B4Y9</accession>
<evidence type="ECO:0000256" key="3">
    <source>
        <dbReference type="ARBA" id="ARBA00023163"/>
    </source>
</evidence>
<comment type="caution">
    <text evidence="5">The sequence shown here is derived from an EMBL/GenBank/DDBJ whole genome shotgun (WGS) entry which is preliminary data.</text>
</comment>
<dbReference type="SMART" id="SM00530">
    <property type="entry name" value="HTH_XRE"/>
    <property type="match status" value="1"/>
</dbReference>
<name>A0A096B4Y9_9BURK</name>
<evidence type="ECO:0000313" key="5">
    <source>
        <dbReference type="EMBL" id="KGF28309.1"/>
    </source>
</evidence>
<dbReference type="PANTHER" id="PTHR36511">
    <property type="entry name" value="MERR FAMILY BACTERIAL REGULATORY PROTEIN"/>
    <property type="match status" value="1"/>
</dbReference>
<evidence type="ECO:0000256" key="2">
    <source>
        <dbReference type="ARBA" id="ARBA00023125"/>
    </source>
</evidence>
<reference evidence="5 6" key="1">
    <citation type="submission" date="2014-07" db="EMBL/GenBank/DDBJ databases">
        <authorList>
            <person name="McCorrison J."/>
            <person name="Sanka R."/>
            <person name="Torralba M."/>
            <person name="Gillis M."/>
            <person name="Haft D.H."/>
            <person name="Methe B."/>
            <person name="Sutton G."/>
            <person name="Nelson K.E."/>
        </authorList>
    </citation>
    <scope>NUCLEOTIDE SEQUENCE [LARGE SCALE GENOMIC DNA]</scope>
    <source>
        <strain evidence="5 6">DNF00040</strain>
    </source>
</reference>
<gene>
    <name evidence="5" type="ORF">HMPREF2130_09470</name>
</gene>
<dbReference type="InterPro" id="IPR010982">
    <property type="entry name" value="Lambda_DNA-bd_dom_sf"/>
</dbReference>
<organism evidence="5 6">
    <name type="scientific">Oligella urethralis DNF00040</name>
    <dbReference type="NCBI Taxonomy" id="1401065"/>
    <lineage>
        <taxon>Bacteria</taxon>
        <taxon>Pseudomonadati</taxon>
        <taxon>Pseudomonadota</taxon>
        <taxon>Betaproteobacteria</taxon>
        <taxon>Burkholderiales</taxon>
        <taxon>Alcaligenaceae</taxon>
        <taxon>Oligella</taxon>
    </lineage>
</organism>
<proteinExistence type="predicted"/>
<sequence length="112" mass="12429">MSNQTKDWNIDDIVSAVIADDPDAEEIRQSLTQALTEVKNGQYGRKTKVFVSPVAQTRHKLGLSQNKFAQQIGISVNTLKSWEQGVRNPSGAALKLIQLLDKRPELISELQA</sequence>
<dbReference type="Pfam" id="PF15731">
    <property type="entry name" value="MqsA_antitoxin"/>
    <property type="match status" value="1"/>
</dbReference>
<dbReference type="Proteomes" id="UP000029629">
    <property type="component" value="Unassembled WGS sequence"/>
</dbReference>
<dbReference type="RefSeq" id="WP_036560348.1">
    <property type="nucleotide sequence ID" value="NZ_JRNI01000053.1"/>
</dbReference>
<keyword evidence="1" id="KW-0805">Transcription regulation</keyword>
<dbReference type="OrthoDB" id="9799384at2"/>